<proteinExistence type="predicted"/>
<accession>A0A0L8IHF4</accession>
<feature type="transmembrane region" description="Helical" evidence="5">
    <location>
        <begin position="220"/>
        <end position="242"/>
    </location>
</feature>
<dbReference type="InterPro" id="IPR005828">
    <property type="entry name" value="MFS_sugar_transport-like"/>
</dbReference>
<feature type="transmembrane region" description="Helical" evidence="5">
    <location>
        <begin position="162"/>
        <end position="179"/>
    </location>
</feature>
<comment type="subcellular location">
    <subcellularLocation>
        <location evidence="1">Membrane</location>
        <topology evidence="1">Multi-pass membrane protein</topology>
    </subcellularLocation>
</comment>
<gene>
    <name evidence="6" type="ORF">OCBIM_22025743mg</name>
</gene>
<protein>
    <recommendedName>
        <fullName evidence="7">Major facilitator superfamily (MFS) profile domain-containing protein</fullName>
    </recommendedName>
</protein>
<feature type="transmembrane region" description="Helical" evidence="5">
    <location>
        <begin position="248"/>
        <end position="268"/>
    </location>
</feature>
<dbReference type="PANTHER" id="PTHR24064">
    <property type="entry name" value="SOLUTE CARRIER FAMILY 22 MEMBER"/>
    <property type="match status" value="1"/>
</dbReference>
<evidence type="ECO:0000256" key="3">
    <source>
        <dbReference type="ARBA" id="ARBA00022989"/>
    </source>
</evidence>
<feature type="transmembrane region" description="Helical" evidence="5">
    <location>
        <begin position="29"/>
        <end position="48"/>
    </location>
</feature>
<evidence type="ECO:0000313" key="6">
    <source>
        <dbReference type="EMBL" id="KOG00906.1"/>
    </source>
</evidence>
<dbReference type="GO" id="GO:0016020">
    <property type="term" value="C:membrane"/>
    <property type="evidence" value="ECO:0007669"/>
    <property type="project" value="UniProtKB-SubCell"/>
</dbReference>
<dbReference type="SUPFAM" id="SSF103473">
    <property type="entry name" value="MFS general substrate transporter"/>
    <property type="match status" value="1"/>
</dbReference>
<keyword evidence="2 5" id="KW-0812">Transmembrane</keyword>
<evidence type="ECO:0000256" key="1">
    <source>
        <dbReference type="ARBA" id="ARBA00004141"/>
    </source>
</evidence>
<dbReference type="OrthoDB" id="2261376at2759"/>
<organism evidence="6">
    <name type="scientific">Octopus bimaculoides</name>
    <name type="common">California two-spotted octopus</name>
    <dbReference type="NCBI Taxonomy" id="37653"/>
    <lineage>
        <taxon>Eukaryota</taxon>
        <taxon>Metazoa</taxon>
        <taxon>Spiralia</taxon>
        <taxon>Lophotrochozoa</taxon>
        <taxon>Mollusca</taxon>
        <taxon>Cephalopoda</taxon>
        <taxon>Coleoidea</taxon>
        <taxon>Octopodiformes</taxon>
        <taxon>Octopoda</taxon>
        <taxon>Incirrata</taxon>
        <taxon>Octopodidae</taxon>
        <taxon>Octopus</taxon>
    </lineage>
</organism>
<dbReference type="Gene3D" id="1.20.1250.20">
    <property type="entry name" value="MFS general substrate transporter like domains"/>
    <property type="match status" value="1"/>
</dbReference>
<keyword evidence="3 5" id="KW-1133">Transmembrane helix</keyword>
<dbReference type="InterPro" id="IPR036259">
    <property type="entry name" value="MFS_trans_sf"/>
</dbReference>
<dbReference type="Pfam" id="PF00083">
    <property type="entry name" value="Sugar_tr"/>
    <property type="match status" value="1"/>
</dbReference>
<dbReference type="EMBL" id="KQ415694">
    <property type="protein sequence ID" value="KOG00906.1"/>
    <property type="molecule type" value="Genomic_DNA"/>
</dbReference>
<evidence type="ECO:0000256" key="4">
    <source>
        <dbReference type="ARBA" id="ARBA00023136"/>
    </source>
</evidence>
<evidence type="ECO:0000256" key="5">
    <source>
        <dbReference type="SAM" id="Phobius"/>
    </source>
</evidence>
<evidence type="ECO:0008006" key="7">
    <source>
        <dbReference type="Google" id="ProtNLM"/>
    </source>
</evidence>
<sequence>MSFTLKDWDDHVDVDLVFRYLGRFGKYQIAQYVQILLGILPAAVNIFSNVFTGFEPDYRCQHLDNKTLIELRREIETNIKVYYQDCEINVRKENKPDVEHTMTCVNSYNYSTGKYKSFISEWDLVCDQEEFGKLVTTVFHVGMMIGAALFPSLADKYGRKPVYVGARIGSLAVNFMVLVSPNYSFLLVCRFLCGLLQPGMNVPGTIMIAELFPTENRTHVLLLGGVMWVSGVMMMAPIAYIFRNFNWRILHAVFALFFCPSLFEIWSIDESIRWLIAKDRWTEAKRLIRKAAKKNDVDYDQVAYVYRHFDPLGSEASHSDTSSHVIGDIVVDSAKLNSIQPSLSVNTGEIPTQITNDTKYVDNAHKSSNSFSPRIQDKDVHITSVSGQHAKQINVNSSKINSAQTEDRNIDTAKIDDSEIRNVDSSNVCLEGLVVNTDKHLQRDFQLTESTSCHQTVYVNVNIENNCHEQTEDTDAVVNDSSRSSQHVQDTNFDIKTEDTVSQQTQKLNTDAMNIFSKRTNPTKANIAKNTSLQDIHDINEDIGKAELQQTNNILTDIISTSVNFDEMYSTKAECINADLDAFQQIPDKNDMVLKRTLSAVMTSHIHIQNEDLGIRTESMPCINKPLPNNIHDNDRHINASNETDKYLGTYNDSSISQKALQVDRNIYNENNSVKCNGRLPEIEAEVSEIAVITELMPVNTILSEQHQERPLRAHKQLTDTAVRSRCQLPGMLYIIKEPVLRRIVFICLYL</sequence>
<dbReference type="GO" id="GO:0022857">
    <property type="term" value="F:transmembrane transporter activity"/>
    <property type="evidence" value="ECO:0007669"/>
    <property type="project" value="InterPro"/>
</dbReference>
<keyword evidence="4 5" id="KW-0472">Membrane</keyword>
<dbReference type="AlphaFoldDB" id="A0A0L8IHF4"/>
<evidence type="ECO:0000256" key="2">
    <source>
        <dbReference type="ARBA" id="ARBA00022692"/>
    </source>
</evidence>
<reference evidence="6" key="1">
    <citation type="submission" date="2015-07" db="EMBL/GenBank/DDBJ databases">
        <title>MeaNS - Measles Nucleotide Surveillance Program.</title>
        <authorList>
            <person name="Tran T."/>
            <person name="Druce J."/>
        </authorList>
    </citation>
    <scope>NUCLEOTIDE SEQUENCE</scope>
    <source>
        <strain evidence="6">UCB-OBI-ISO-001</strain>
        <tissue evidence="6">Gonad</tissue>
    </source>
</reference>
<name>A0A0L8IHF4_OCTBM</name>